<dbReference type="RefSeq" id="WP_038223641.1">
    <property type="nucleotide sequence ID" value="NZ_CAWLWD010000163.1"/>
</dbReference>
<proteinExistence type="predicted"/>
<feature type="domain" description="Cysteine protease StiP N-terminal" evidence="1">
    <location>
        <begin position="9"/>
        <end position="248"/>
    </location>
</feature>
<dbReference type="Pfam" id="PF11202">
    <property type="entry name" value="StiP"/>
    <property type="match status" value="1"/>
</dbReference>
<dbReference type="AlphaFoldDB" id="A0A077NFB4"/>
<name>A0A077NFB4_XENBV</name>
<dbReference type="PIRSF" id="PIRSF020979">
    <property type="entry name" value="UCP020979"/>
    <property type="match status" value="1"/>
</dbReference>
<evidence type="ECO:0000259" key="2">
    <source>
        <dbReference type="Pfam" id="PF15608"/>
    </source>
</evidence>
<dbReference type="Pfam" id="PF15608">
    <property type="entry name" value="PELOTA_1"/>
    <property type="match status" value="1"/>
</dbReference>
<accession>A0A077NFB4</accession>
<comment type="caution">
    <text evidence="3">The sequence shown here is derived from an EMBL/GenBank/DDBJ whole genome shotgun (WGS) entry which is preliminary data.</text>
</comment>
<dbReference type="InterPro" id="IPR028157">
    <property type="entry name" value="PELOTA_dom"/>
</dbReference>
<dbReference type="Proteomes" id="UP000028487">
    <property type="component" value="Unassembled WGS sequence"/>
</dbReference>
<organism evidence="3">
    <name type="scientific">Xenorhabdus bovienii str. feltiae Moldova</name>
    <dbReference type="NCBI Taxonomy" id="1398200"/>
    <lineage>
        <taxon>Bacteria</taxon>
        <taxon>Pseudomonadati</taxon>
        <taxon>Pseudomonadota</taxon>
        <taxon>Gammaproteobacteria</taxon>
        <taxon>Enterobacterales</taxon>
        <taxon>Morganellaceae</taxon>
        <taxon>Xenorhabdus</taxon>
    </lineage>
</organism>
<feature type="domain" description="PELOTA RNA-binding" evidence="2">
    <location>
        <begin position="277"/>
        <end position="357"/>
    </location>
</feature>
<dbReference type="InterPro" id="IPR011215">
    <property type="entry name" value="StiP_N"/>
</dbReference>
<dbReference type="HOGENOM" id="CLU_032640_1_0_6"/>
<dbReference type="EMBL" id="CBSV010000102">
    <property type="protein sequence ID" value="CDH00832.1"/>
    <property type="molecule type" value="Genomic_DNA"/>
</dbReference>
<protein>
    <submittedName>
        <fullName evidence="3">Uncharacterized protein</fullName>
    </submittedName>
</protein>
<sequence length="359" mass="39587">MNSFPLFSGSYDPDDVQFLLKPVQIEMTPVDIKEQLIQSGVRHYSEMLSQEPEPTPYHLDLFDRALEQGAVRLATEVVMLANALISCFGDTPVVLVSLVRAGVPLGVMLHQTLRKMGKQSYHYGISIIRDRGIDSTALSYIEQQHGTDGLVFVDGWTGKGAITAELSRSLAGRSGYSGIPRLVVLADPCGCSWLAASDDDWLIPFGIMGAPVSGLISRSIWREEGMHGCVQCDHLSEFECSRLLVDTVADCRDRLELNAIPVVDWQPQEKISLLELSKTVISTLAETYQIDSINRIKPGIAEATRAVLRRVPEHVLVRSQDDPDVALLVHLARQKNVVITEVGDLIGQYRAVTIIKKVA</sequence>
<dbReference type="InterPro" id="IPR048336">
    <property type="entry name" value="StiP-like"/>
</dbReference>
<evidence type="ECO:0000259" key="1">
    <source>
        <dbReference type="Pfam" id="PF11202"/>
    </source>
</evidence>
<gene>
    <name evidence="3" type="ORF">XBFM1_1900026</name>
</gene>
<evidence type="ECO:0000313" key="3">
    <source>
        <dbReference type="EMBL" id="CDH00832.1"/>
    </source>
</evidence>
<reference evidence="3" key="1">
    <citation type="submission" date="2013-07" db="EMBL/GenBank/DDBJ databases">
        <title>Sub-species coevolution in mutualistic symbiosis.</title>
        <authorList>
            <person name="Murfin K."/>
            <person name="Klassen J."/>
            <person name="Lee M."/>
            <person name="Forst S."/>
            <person name="Stock P."/>
            <person name="Goodrich-Blair H."/>
        </authorList>
    </citation>
    <scope>NUCLEOTIDE SEQUENCE [LARGE SCALE GENOMIC DNA]</scope>
    <source>
        <strain evidence="3">Feltiae Moldova</strain>
    </source>
</reference>